<reference evidence="2 3" key="1">
    <citation type="submission" date="2014-04" db="EMBL/GenBank/DDBJ databases">
        <authorList>
            <consortium name="DOE Joint Genome Institute"/>
            <person name="Kuo A."/>
            <person name="Girlanda M."/>
            <person name="Perotto S."/>
            <person name="Kohler A."/>
            <person name="Nagy L.G."/>
            <person name="Floudas D."/>
            <person name="Copeland A."/>
            <person name="Barry K.W."/>
            <person name="Cichocki N."/>
            <person name="Veneault-Fourrey C."/>
            <person name="LaButti K."/>
            <person name="Lindquist E.A."/>
            <person name="Lipzen A."/>
            <person name="Lundell T."/>
            <person name="Morin E."/>
            <person name="Murat C."/>
            <person name="Sun H."/>
            <person name="Tunlid A."/>
            <person name="Henrissat B."/>
            <person name="Grigoriev I.V."/>
            <person name="Hibbett D.S."/>
            <person name="Martin F."/>
            <person name="Nordberg H.P."/>
            <person name="Cantor M.N."/>
            <person name="Hua S.X."/>
        </authorList>
    </citation>
    <scope>NUCLEOTIDE SEQUENCE [LARGE SCALE GENOMIC DNA]</scope>
    <source>
        <strain evidence="2 3">MUT 4182</strain>
    </source>
</reference>
<proteinExistence type="predicted"/>
<reference evidence="3" key="2">
    <citation type="submission" date="2015-01" db="EMBL/GenBank/DDBJ databases">
        <title>Evolutionary Origins and Diversification of the Mycorrhizal Mutualists.</title>
        <authorList>
            <consortium name="DOE Joint Genome Institute"/>
            <consortium name="Mycorrhizal Genomics Consortium"/>
            <person name="Kohler A."/>
            <person name="Kuo A."/>
            <person name="Nagy L.G."/>
            <person name="Floudas D."/>
            <person name="Copeland A."/>
            <person name="Barry K.W."/>
            <person name="Cichocki N."/>
            <person name="Veneault-Fourrey C."/>
            <person name="LaButti K."/>
            <person name="Lindquist E.A."/>
            <person name="Lipzen A."/>
            <person name="Lundell T."/>
            <person name="Morin E."/>
            <person name="Murat C."/>
            <person name="Riley R."/>
            <person name="Ohm R."/>
            <person name="Sun H."/>
            <person name="Tunlid A."/>
            <person name="Henrissat B."/>
            <person name="Grigoriev I.V."/>
            <person name="Hibbett D.S."/>
            <person name="Martin F."/>
        </authorList>
    </citation>
    <scope>NUCLEOTIDE SEQUENCE [LARGE SCALE GENOMIC DNA]</scope>
    <source>
        <strain evidence="3">MUT 4182</strain>
    </source>
</reference>
<dbReference type="HOGENOM" id="CLU_763320_0_0_1"/>
<name>A0A0C3QHK2_9AGAM</name>
<dbReference type="OrthoDB" id="3295685at2759"/>
<feature type="compositionally biased region" description="Basic and acidic residues" evidence="1">
    <location>
        <begin position="231"/>
        <end position="244"/>
    </location>
</feature>
<sequence length="421" mass="46715">MFGHLFRSRRSTASPEAAFQTGLPSPERTAEKPPSSLTVKFQELKYALRPRRSSKKDGKQARQEQKPERHRYIPYSQRSGNVVLGPPTAPDHSHSLSNPPRQYPSSSAAAGLLQAGAPSTTDSIVPQSTFPVDASSTPPAPTTRTRATAPPRFPRAVPTSQPEEEYPWARKRIIEVRAMKAREEAQGINAVRTSRAQVVAPPTATTAQQSASEVAAQGSAKGEPTLTAKSHAKEMTEGRNRFDPDLYYSRRRFPENEMIFNDPRPQYKDPGGLRNIFQLDEMKPGPTQQGVLDPESNAPCWASFTDEFAQLVERASAVQIEREERRKRSPDSPRRYRQRNPQTSTAQAPLPAAWAPLKLPNHMTTSNGGAQPSLPTVDESEDADRSHDSAVHTSAPNPSLWMGQRIYRRLVRSLNRDSSRS</sequence>
<feature type="compositionally biased region" description="Basic and acidic residues" evidence="1">
    <location>
        <begin position="55"/>
        <end position="71"/>
    </location>
</feature>
<dbReference type="AlphaFoldDB" id="A0A0C3QHK2"/>
<evidence type="ECO:0000313" key="2">
    <source>
        <dbReference type="EMBL" id="KIO25254.1"/>
    </source>
</evidence>
<dbReference type="EMBL" id="KN823045">
    <property type="protein sequence ID" value="KIO25254.1"/>
    <property type="molecule type" value="Genomic_DNA"/>
</dbReference>
<accession>A0A0C3QHK2</accession>
<feature type="compositionally biased region" description="Polar residues" evidence="1">
    <location>
        <begin position="120"/>
        <end position="136"/>
    </location>
</feature>
<evidence type="ECO:0000313" key="3">
    <source>
        <dbReference type="Proteomes" id="UP000054248"/>
    </source>
</evidence>
<feature type="region of interest" description="Disordered" evidence="1">
    <location>
        <begin position="185"/>
        <end position="247"/>
    </location>
</feature>
<feature type="compositionally biased region" description="Low complexity" evidence="1">
    <location>
        <begin position="104"/>
        <end position="119"/>
    </location>
</feature>
<feature type="region of interest" description="Disordered" evidence="1">
    <location>
        <begin position="316"/>
        <end position="404"/>
    </location>
</feature>
<keyword evidence="3" id="KW-1185">Reference proteome</keyword>
<feature type="compositionally biased region" description="Low complexity" evidence="1">
    <location>
        <begin position="142"/>
        <end position="159"/>
    </location>
</feature>
<evidence type="ECO:0000256" key="1">
    <source>
        <dbReference type="SAM" id="MobiDB-lite"/>
    </source>
</evidence>
<feature type="compositionally biased region" description="Low complexity" evidence="1">
    <location>
        <begin position="348"/>
        <end position="360"/>
    </location>
</feature>
<feature type="region of interest" description="Disordered" evidence="1">
    <location>
        <begin position="1"/>
        <end position="165"/>
    </location>
</feature>
<gene>
    <name evidence="2" type="ORF">M407DRAFT_25378</name>
</gene>
<feature type="compositionally biased region" description="Polar residues" evidence="1">
    <location>
        <begin position="362"/>
        <end position="374"/>
    </location>
</feature>
<protein>
    <submittedName>
        <fullName evidence="2">Uncharacterized protein</fullName>
    </submittedName>
</protein>
<dbReference type="Proteomes" id="UP000054248">
    <property type="component" value="Unassembled WGS sequence"/>
</dbReference>
<organism evidence="2 3">
    <name type="scientific">Tulasnella calospora MUT 4182</name>
    <dbReference type="NCBI Taxonomy" id="1051891"/>
    <lineage>
        <taxon>Eukaryota</taxon>
        <taxon>Fungi</taxon>
        <taxon>Dikarya</taxon>
        <taxon>Basidiomycota</taxon>
        <taxon>Agaricomycotina</taxon>
        <taxon>Agaricomycetes</taxon>
        <taxon>Cantharellales</taxon>
        <taxon>Tulasnellaceae</taxon>
        <taxon>Tulasnella</taxon>
    </lineage>
</organism>
<feature type="compositionally biased region" description="Low complexity" evidence="1">
    <location>
        <begin position="196"/>
        <end position="220"/>
    </location>
</feature>
<feature type="compositionally biased region" description="Basic and acidic residues" evidence="1">
    <location>
        <begin position="320"/>
        <end position="334"/>
    </location>
</feature>
<feature type="compositionally biased region" description="Basic residues" evidence="1">
    <location>
        <begin position="1"/>
        <end position="10"/>
    </location>
</feature>